<proteinExistence type="predicted"/>
<sequence>MASYLDIARAFYRQRPQLLEGMPDGPEALACILARQLAEDLKGNGPEYRAGLTADLPPQASEGITPGAVGAAFRRCSSTTVDRLRLLRDEIQAMLESQAGFPPGLSPERIREAEAHLRNGERRDLAAVRKMSLTLSQATASYWNSVLDYAGLHADGPAPDLAALAAEAREAEQGAAAEAGAGLSEVLAFAPLVDDEYTFASDHDPDRRRRAGQRRSLLDWRPEDLARHYPPATDLGARRHEIAARAAYPFGLKDRESIATMAAAVLLVHGIAPGADIRGRAADVRQRAEGNPMAAAALAPARHRESTTAFSGLDFLRILGGALAAEGEEHAPETGAGWPPGVLKELLRGGAQTDEGPRLLAEAVPLAETPDWTDNDWESIGRRIEEIIHRDLQAQRGGTPAPRDGEEADGGTPMDDGPGPFSLPHAEHARTSIRMRSLHEFRNVLVNTETGKAGPGTPQEPDDVQDTDLEPEPRAFRRMSLLSTNAFLGGGQLQHQASAELGRFRKINDRVLTRIRTEHHSLTRPGAAIPSGCGRAYYEDTAPDRLTEALHDQSRTAMLRAGLEPGTPLEDIPDLDLIPGAVLANRHLAGTESPEKVKEDGSPLWLTALRSDTVRRRLGALSTASEDASYTPVTEAARTVCPVPPNGRRLREAAQTISAFSANPGATAAKAATLQRALADYAKRVWKDDPARTEACLHLAAGLILDAYTEQEG</sequence>
<dbReference type="Proteomes" id="UP000639051">
    <property type="component" value="Unassembled WGS sequence"/>
</dbReference>
<keyword evidence="3" id="KW-1185">Reference proteome</keyword>
<dbReference type="EMBL" id="JAERRC010000040">
    <property type="protein sequence ID" value="MBL0706962.1"/>
    <property type="molecule type" value="Genomic_DNA"/>
</dbReference>
<dbReference type="RefSeq" id="WP_189695210.1">
    <property type="nucleotide sequence ID" value="NZ_BNCM01000019.1"/>
</dbReference>
<gene>
    <name evidence="2" type="ORF">JJE72_15815</name>
</gene>
<evidence type="ECO:0000313" key="2">
    <source>
        <dbReference type="EMBL" id="MBL0706962.1"/>
    </source>
</evidence>
<evidence type="ECO:0000256" key="1">
    <source>
        <dbReference type="SAM" id="MobiDB-lite"/>
    </source>
</evidence>
<feature type="compositionally biased region" description="Low complexity" evidence="1">
    <location>
        <begin position="410"/>
        <end position="420"/>
    </location>
</feature>
<reference evidence="2 3" key="1">
    <citation type="submission" date="2021-01" db="EMBL/GenBank/DDBJ databases">
        <title>Genome public.</title>
        <authorList>
            <person name="Liu C."/>
            <person name="Sun Q."/>
        </authorList>
    </citation>
    <scope>NUCLEOTIDE SEQUENCE [LARGE SCALE GENOMIC DNA]</scope>
    <source>
        <strain evidence="2 3">JC656</strain>
    </source>
</reference>
<protein>
    <submittedName>
        <fullName evidence="2">Uncharacterized protein</fullName>
    </submittedName>
</protein>
<feature type="region of interest" description="Disordered" evidence="1">
    <location>
        <begin position="389"/>
        <end position="421"/>
    </location>
</feature>
<accession>A0ABS1K7T6</accession>
<evidence type="ECO:0000313" key="3">
    <source>
        <dbReference type="Proteomes" id="UP000639051"/>
    </source>
</evidence>
<organism evidence="2 3">
    <name type="scientific">Sinomonas cellulolyticus</name>
    <dbReference type="NCBI Taxonomy" id="2801916"/>
    <lineage>
        <taxon>Bacteria</taxon>
        <taxon>Bacillati</taxon>
        <taxon>Actinomycetota</taxon>
        <taxon>Actinomycetes</taxon>
        <taxon>Micrococcales</taxon>
        <taxon>Micrococcaceae</taxon>
        <taxon>Sinomonas</taxon>
    </lineage>
</organism>
<name>A0ABS1K7T6_9MICC</name>
<comment type="caution">
    <text evidence="2">The sequence shown here is derived from an EMBL/GenBank/DDBJ whole genome shotgun (WGS) entry which is preliminary data.</text>
</comment>